<dbReference type="Gene3D" id="3.10.280.10">
    <property type="entry name" value="Mitochondrial glycoprotein"/>
    <property type="match status" value="1"/>
</dbReference>
<sequence>MSRLLKTIHKFLIKPQKTSYYVQNPYIKQPLYSRNGLVGAHFAHTSADVAALKSPLESNMLRIIYKEIDYQLQYAPPQKPDSKYDTFTVEDHPGEQWVTLKGKSSDNENINIEATMFDGFVDSPQVGGEGWGVNPRLHLSLLIDVWKGEGPERLEFVCSAWPDRLAIQKVFILRCDGLPTQPYMGPNIRKMKSQLQTGFYDYLKIRGVSNDLAIFLHGYMMNKDRIELIQWFKKVQTFVES</sequence>
<dbReference type="InterPro" id="IPR003428">
    <property type="entry name" value="MAM33"/>
</dbReference>
<dbReference type="InterPro" id="IPR036561">
    <property type="entry name" value="MAM33_sf"/>
</dbReference>
<dbReference type="Pfam" id="PF02330">
    <property type="entry name" value="MAM33"/>
    <property type="match status" value="1"/>
</dbReference>
<evidence type="ECO:0000313" key="1">
    <source>
        <dbReference type="EMBL" id="GAA0165609.1"/>
    </source>
</evidence>
<name>A0AAV3QPF1_LITER</name>
<dbReference type="EMBL" id="BAABME010005430">
    <property type="protein sequence ID" value="GAA0165609.1"/>
    <property type="molecule type" value="Genomic_DNA"/>
</dbReference>
<dbReference type="PANTHER" id="PTHR10826">
    <property type="entry name" value="COMPLEMENT COMPONENT 1"/>
    <property type="match status" value="1"/>
</dbReference>
<dbReference type="PANTHER" id="PTHR10826:SF14">
    <property type="entry name" value="MITOCHONDRIAL GLYCOPROTEIN FAMILY PROTEIN"/>
    <property type="match status" value="1"/>
</dbReference>
<dbReference type="Proteomes" id="UP001454036">
    <property type="component" value="Unassembled WGS sequence"/>
</dbReference>
<dbReference type="GO" id="GO:0005759">
    <property type="term" value="C:mitochondrial matrix"/>
    <property type="evidence" value="ECO:0007669"/>
    <property type="project" value="InterPro"/>
</dbReference>
<keyword evidence="2" id="KW-1185">Reference proteome</keyword>
<accession>A0AAV3QPF1</accession>
<proteinExistence type="predicted"/>
<reference evidence="1 2" key="1">
    <citation type="submission" date="2024-01" db="EMBL/GenBank/DDBJ databases">
        <title>The complete chloroplast genome sequence of Lithospermum erythrorhizon: insights into the phylogenetic relationship among Boraginaceae species and the maternal lineages of purple gromwells.</title>
        <authorList>
            <person name="Okada T."/>
            <person name="Watanabe K."/>
        </authorList>
    </citation>
    <scope>NUCLEOTIDE SEQUENCE [LARGE SCALE GENOMIC DNA]</scope>
</reference>
<dbReference type="SUPFAM" id="SSF54529">
    <property type="entry name" value="Mitochondrial glycoprotein MAM33-like"/>
    <property type="match status" value="1"/>
</dbReference>
<gene>
    <name evidence="1" type="ORF">LIER_20966</name>
</gene>
<comment type="caution">
    <text evidence="1">The sequence shown here is derived from an EMBL/GenBank/DDBJ whole genome shotgun (WGS) entry which is preliminary data.</text>
</comment>
<dbReference type="AlphaFoldDB" id="A0AAV3QPF1"/>
<organism evidence="1 2">
    <name type="scientific">Lithospermum erythrorhizon</name>
    <name type="common">Purple gromwell</name>
    <name type="synonym">Lithospermum officinale var. erythrorhizon</name>
    <dbReference type="NCBI Taxonomy" id="34254"/>
    <lineage>
        <taxon>Eukaryota</taxon>
        <taxon>Viridiplantae</taxon>
        <taxon>Streptophyta</taxon>
        <taxon>Embryophyta</taxon>
        <taxon>Tracheophyta</taxon>
        <taxon>Spermatophyta</taxon>
        <taxon>Magnoliopsida</taxon>
        <taxon>eudicotyledons</taxon>
        <taxon>Gunneridae</taxon>
        <taxon>Pentapetalae</taxon>
        <taxon>asterids</taxon>
        <taxon>lamiids</taxon>
        <taxon>Boraginales</taxon>
        <taxon>Boraginaceae</taxon>
        <taxon>Boraginoideae</taxon>
        <taxon>Lithospermeae</taxon>
        <taxon>Lithospermum</taxon>
    </lineage>
</organism>
<evidence type="ECO:0000313" key="2">
    <source>
        <dbReference type="Proteomes" id="UP001454036"/>
    </source>
</evidence>
<protein>
    <submittedName>
        <fullName evidence="1">Complement component</fullName>
    </submittedName>
</protein>